<organism evidence="2 3">
    <name type="scientific">Gossypium aridum</name>
    <name type="common">American cotton</name>
    <name type="synonym">Erioxylum aridum</name>
    <dbReference type="NCBI Taxonomy" id="34290"/>
    <lineage>
        <taxon>Eukaryota</taxon>
        <taxon>Viridiplantae</taxon>
        <taxon>Streptophyta</taxon>
        <taxon>Embryophyta</taxon>
        <taxon>Tracheophyta</taxon>
        <taxon>Spermatophyta</taxon>
        <taxon>Magnoliopsida</taxon>
        <taxon>eudicotyledons</taxon>
        <taxon>Gunneridae</taxon>
        <taxon>Pentapetalae</taxon>
        <taxon>rosids</taxon>
        <taxon>malvids</taxon>
        <taxon>Malvales</taxon>
        <taxon>Malvaceae</taxon>
        <taxon>Malvoideae</taxon>
        <taxon>Gossypium</taxon>
    </lineage>
</organism>
<comment type="caution">
    <text evidence="2">The sequence shown here is derived from an EMBL/GenBank/DDBJ whole genome shotgun (WGS) entry which is preliminary data.</text>
</comment>
<reference evidence="2 3" key="1">
    <citation type="journal article" date="2019" name="Genome Biol. Evol.">
        <title>Insights into the evolution of the New World diploid cottons (Gossypium, subgenus Houzingenia) based on genome sequencing.</title>
        <authorList>
            <person name="Grover C.E."/>
            <person name="Arick M.A. 2nd"/>
            <person name="Thrash A."/>
            <person name="Conover J.L."/>
            <person name="Sanders W.S."/>
            <person name="Peterson D.G."/>
            <person name="Frelichowski J.E."/>
            <person name="Scheffler J.A."/>
            <person name="Scheffler B.E."/>
            <person name="Wendel J.F."/>
        </authorList>
    </citation>
    <scope>NUCLEOTIDE SEQUENCE [LARGE SCALE GENOMIC DNA]</scope>
    <source>
        <strain evidence="2">185</strain>
        <tissue evidence="2">Leaf</tissue>
    </source>
</reference>
<dbReference type="EMBL" id="JABFAA010000007">
    <property type="protein sequence ID" value="MBA0687640.1"/>
    <property type="molecule type" value="Genomic_DNA"/>
</dbReference>
<keyword evidence="1" id="KW-0812">Transmembrane</keyword>
<evidence type="ECO:0000313" key="2">
    <source>
        <dbReference type="EMBL" id="MBA0687640.1"/>
    </source>
</evidence>
<evidence type="ECO:0008006" key="4">
    <source>
        <dbReference type="Google" id="ProtNLM"/>
    </source>
</evidence>
<feature type="non-terminal residue" evidence="2">
    <location>
        <position position="1"/>
    </location>
</feature>
<sequence length="52" mass="6155">IYIHYFFSYLIFSFILFYSNALNVTYDSRSIIIDGNHRIIFSGSIHYPRSTA</sequence>
<dbReference type="Gene3D" id="3.20.20.80">
    <property type="entry name" value="Glycosidases"/>
    <property type="match status" value="1"/>
</dbReference>
<keyword evidence="1" id="KW-1133">Transmembrane helix</keyword>
<evidence type="ECO:0000313" key="3">
    <source>
        <dbReference type="Proteomes" id="UP000593577"/>
    </source>
</evidence>
<dbReference type="AlphaFoldDB" id="A0A7J8XKM5"/>
<name>A0A7J8XKM5_GOSAI</name>
<protein>
    <recommendedName>
        <fullName evidence="4">Beta-galactosidase</fullName>
    </recommendedName>
</protein>
<dbReference type="Proteomes" id="UP000593577">
    <property type="component" value="Unassembled WGS sequence"/>
</dbReference>
<proteinExistence type="predicted"/>
<feature type="transmembrane region" description="Helical" evidence="1">
    <location>
        <begin position="6"/>
        <end position="26"/>
    </location>
</feature>
<keyword evidence="1" id="KW-0472">Membrane</keyword>
<keyword evidence="3" id="KW-1185">Reference proteome</keyword>
<accession>A0A7J8XKM5</accession>
<gene>
    <name evidence="2" type="ORF">Goari_015154</name>
</gene>
<evidence type="ECO:0000256" key="1">
    <source>
        <dbReference type="SAM" id="Phobius"/>
    </source>
</evidence>